<protein>
    <submittedName>
        <fullName evidence="9">Iron ABC transporter permease</fullName>
    </submittedName>
</protein>
<gene>
    <name evidence="9" type="ORF">NK718_05535</name>
</gene>
<dbReference type="InterPro" id="IPR000515">
    <property type="entry name" value="MetI-like"/>
</dbReference>
<comment type="similarity">
    <text evidence="7">Belongs to the binding-protein-dependent transport system permease family.</text>
</comment>
<dbReference type="PANTHER" id="PTHR30183">
    <property type="entry name" value="MOLYBDENUM TRANSPORT SYSTEM PERMEASE PROTEIN MODB"/>
    <property type="match status" value="1"/>
</dbReference>
<feature type="transmembrane region" description="Helical" evidence="7">
    <location>
        <begin position="268"/>
        <end position="290"/>
    </location>
</feature>
<dbReference type="EMBL" id="JANCLU010000004">
    <property type="protein sequence ID" value="MCP8937970.1"/>
    <property type="molecule type" value="Genomic_DNA"/>
</dbReference>
<name>A0ABT1LB30_9HYPH</name>
<evidence type="ECO:0000259" key="8">
    <source>
        <dbReference type="PROSITE" id="PS50928"/>
    </source>
</evidence>
<feature type="transmembrane region" description="Helical" evidence="7">
    <location>
        <begin position="234"/>
        <end position="256"/>
    </location>
</feature>
<dbReference type="Gene3D" id="1.10.3720.10">
    <property type="entry name" value="MetI-like"/>
    <property type="match status" value="2"/>
</dbReference>
<evidence type="ECO:0000256" key="6">
    <source>
        <dbReference type="ARBA" id="ARBA00023136"/>
    </source>
</evidence>
<feature type="transmembrane region" description="Helical" evidence="7">
    <location>
        <begin position="417"/>
        <end position="434"/>
    </location>
</feature>
<feature type="transmembrane region" description="Helical" evidence="7">
    <location>
        <begin position="462"/>
        <end position="491"/>
    </location>
</feature>
<dbReference type="RefSeq" id="WP_254739425.1">
    <property type="nucleotide sequence ID" value="NZ_JANCLU010000004.1"/>
</dbReference>
<comment type="caution">
    <text evidence="9">The sequence shown here is derived from an EMBL/GenBank/DDBJ whole genome shotgun (WGS) entry which is preliminary data.</text>
</comment>
<feature type="domain" description="ABC transmembrane type-1" evidence="8">
    <location>
        <begin position="230"/>
        <end position="435"/>
    </location>
</feature>
<evidence type="ECO:0000256" key="1">
    <source>
        <dbReference type="ARBA" id="ARBA00004651"/>
    </source>
</evidence>
<dbReference type="Pfam" id="PF00528">
    <property type="entry name" value="BPD_transp_1"/>
    <property type="match status" value="2"/>
</dbReference>
<feature type="transmembrane region" description="Helical" evidence="7">
    <location>
        <begin position="592"/>
        <end position="610"/>
    </location>
</feature>
<keyword evidence="6 7" id="KW-0472">Membrane</keyword>
<feature type="transmembrane region" description="Helical" evidence="7">
    <location>
        <begin position="165"/>
        <end position="184"/>
    </location>
</feature>
<accession>A0ABT1LB30</accession>
<keyword evidence="2 7" id="KW-0813">Transport</keyword>
<dbReference type="PROSITE" id="PS50928">
    <property type="entry name" value="ABC_TM1"/>
    <property type="match status" value="2"/>
</dbReference>
<evidence type="ECO:0000313" key="9">
    <source>
        <dbReference type="EMBL" id="MCP8937970.1"/>
    </source>
</evidence>
<feature type="transmembrane region" description="Helical" evidence="7">
    <location>
        <begin position="528"/>
        <end position="554"/>
    </location>
</feature>
<evidence type="ECO:0000256" key="2">
    <source>
        <dbReference type="ARBA" id="ARBA00022448"/>
    </source>
</evidence>
<feature type="transmembrane region" description="Helical" evidence="7">
    <location>
        <begin position="697"/>
        <end position="722"/>
    </location>
</feature>
<comment type="subcellular location">
    <subcellularLocation>
        <location evidence="1 7">Cell membrane</location>
        <topology evidence="1 7">Multi-pass membrane protein</topology>
    </subcellularLocation>
</comment>
<feature type="transmembrane region" description="Helical" evidence="7">
    <location>
        <begin position="566"/>
        <end position="586"/>
    </location>
</feature>
<dbReference type="CDD" id="cd06261">
    <property type="entry name" value="TM_PBP2"/>
    <property type="match status" value="2"/>
</dbReference>
<dbReference type="Proteomes" id="UP001205890">
    <property type="component" value="Unassembled WGS sequence"/>
</dbReference>
<evidence type="ECO:0000256" key="7">
    <source>
        <dbReference type="RuleBase" id="RU363032"/>
    </source>
</evidence>
<evidence type="ECO:0000313" key="10">
    <source>
        <dbReference type="Proteomes" id="UP001205890"/>
    </source>
</evidence>
<keyword evidence="10" id="KW-1185">Reference proteome</keyword>
<keyword evidence="5 7" id="KW-1133">Transmembrane helix</keyword>
<feature type="transmembrane region" description="Helical" evidence="7">
    <location>
        <begin position="65"/>
        <end position="82"/>
    </location>
</feature>
<dbReference type="PANTHER" id="PTHR30183:SF7">
    <property type="entry name" value="FERRIC TRANSPORT SYSTEM PERMEASE PROTEIN FBPB 1-RELATED"/>
    <property type="match status" value="1"/>
</dbReference>
<feature type="transmembrane region" description="Helical" evidence="7">
    <location>
        <begin position="12"/>
        <end position="30"/>
    </location>
</feature>
<reference evidence="9 10" key="1">
    <citation type="submission" date="2022-07" db="EMBL/GenBank/DDBJ databases">
        <authorList>
            <person name="Li W.-J."/>
            <person name="Deng Q.-Q."/>
        </authorList>
    </citation>
    <scope>NUCLEOTIDE SEQUENCE [LARGE SCALE GENOMIC DNA]</scope>
    <source>
        <strain evidence="9 10">SYSU M60028</strain>
    </source>
</reference>
<dbReference type="InterPro" id="IPR035906">
    <property type="entry name" value="MetI-like_sf"/>
</dbReference>
<dbReference type="SUPFAM" id="SSF161098">
    <property type="entry name" value="MetI-like"/>
    <property type="match status" value="2"/>
</dbReference>
<keyword evidence="4 7" id="KW-0812">Transmembrane</keyword>
<proteinExistence type="inferred from homology"/>
<feature type="domain" description="ABC transmembrane type-1" evidence="8">
    <location>
        <begin position="528"/>
        <end position="720"/>
    </location>
</feature>
<evidence type="ECO:0000256" key="5">
    <source>
        <dbReference type="ARBA" id="ARBA00022989"/>
    </source>
</evidence>
<feature type="transmembrane region" description="Helical" evidence="7">
    <location>
        <begin position="137"/>
        <end position="156"/>
    </location>
</feature>
<sequence>MKRTTSARIDAAGLTIVAWAAFALAPWHWLDFSGAGPNWSTYPLGGAGSGLALALAPALGWSGEWWLLPILAPLALASAASLPGRDARVRAGLLIAAGALGLALTLGQGFAVGLRGWNAQWLAALFGAPGPRQEGMGLGGVTVLACFLFMLCRGLAGRGWCRGDAFVVTSIGTVVALILLFVFYPVGKILVSAVQDNDGVFAPYEFVAKFADRSIWGLDCVGGNLRCGVAWNTLLLGVLVGLGSTALGLAFALIATRSGFRAKGALRILSVLPIITPPFVIGLALILLFGRSGVVSTTLSAWFDIPPTRWIYGLPGVLIAQLLAFTPIAFLVLVGVVQGISPSLEEASQTLRADSWTTFRTITLPLMRPGLANAFLLGFVESLADFGNPLVLGGNFEVLSTKIFFAVVGAATDQGRAAVLSIVLLGFTLAAFWLQQVWLGKKVYTTVGGKGDSGLPTPLPRFVAWACYATALPWAAFTAAVYLLILVGGFVRSLGRDYTPTLNHYLTAFRIDSGASGLRFTGSAWDSFFATVQVAALAAPVTAAIGLLTAWLLTRESFSGKRAFEFGTLLSFAIPGTVVGVSYILAFNVPPFELTGTGLILVICFVFRNMPVGVRSGVATLSQIDKSLDEASLTLGARSFTTVRLVVLPLLRPAIVAALVYSFVRAMTAVSAVIFLVSAQYNMATTYIVGRVEAGEFGLAIAYSSALIVVMLVVILGIEAAVGQRRLGRREATPVAAVAGG</sequence>
<feature type="transmembrane region" description="Helical" evidence="7">
    <location>
        <begin position="94"/>
        <end position="117"/>
    </location>
</feature>
<evidence type="ECO:0000256" key="4">
    <source>
        <dbReference type="ARBA" id="ARBA00022692"/>
    </source>
</evidence>
<evidence type="ECO:0000256" key="3">
    <source>
        <dbReference type="ARBA" id="ARBA00022475"/>
    </source>
</evidence>
<keyword evidence="3" id="KW-1003">Cell membrane</keyword>
<organism evidence="9 10">
    <name type="scientific">Alsobacter ponti</name>
    <dbReference type="NCBI Taxonomy" id="2962936"/>
    <lineage>
        <taxon>Bacteria</taxon>
        <taxon>Pseudomonadati</taxon>
        <taxon>Pseudomonadota</taxon>
        <taxon>Alphaproteobacteria</taxon>
        <taxon>Hyphomicrobiales</taxon>
        <taxon>Alsobacteraceae</taxon>
        <taxon>Alsobacter</taxon>
    </lineage>
</organism>
<feature type="transmembrane region" description="Helical" evidence="7">
    <location>
        <begin position="310"/>
        <end position="337"/>
    </location>
</feature>